<dbReference type="NCBIfam" id="NF007989">
    <property type="entry name" value="PRK10717.1"/>
    <property type="match status" value="1"/>
</dbReference>
<keyword evidence="7" id="KW-0808">Transferase</keyword>
<dbReference type="SUPFAM" id="SSF53686">
    <property type="entry name" value="Tryptophan synthase beta subunit-like PLP-dependent enzymes"/>
    <property type="match status" value="1"/>
</dbReference>
<evidence type="ECO:0000256" key="11">
    <source>
        <dbReference type="ARBA" id="ARBA00023192"/>
    </source>
</evidence>
<protein>
    <recommendedName>
        <fullName evidence="15">Cysteine synthase 1</fullName>
        <ecNumber evidence="5">2.5.1.47</ecNumber>
    </recommendedName>
    <alternativeName>
        <fullName evidence="16">O-acetylserine (thiol)-lyase 1</fullName>
    </alternativeName>
    <alternativeName>
        <fullName evidence="17">O-acetylserine sulfhydrylase 1</fullName>
    </alternativeName>
    <alternativeName>
        <fullName evidence="18">O-succinylserine sulfhydrylase</fullName>
    </alternativeName>
</protein>
<evidence type="ECO:0000256" key="13">
    <source>
        <dbReference type="ARBA" id="ARBA00050981"/>
    </source>
</evidence>
<evidence type="ECO:0000313" key="21">
    <source>
        <dbReference type="EMBL" id="PLW26666.1"/>
    </source>
</evidence>
<evidence type="ECO:0000256" key="16">
    <source>
        <dbReference type="ARBA" id="ARBA00078262"/>
    </source>
</evidence>
<dbReference type="EMBL" id="PGCI01000449">
    <property type="protein sequence ID" value="PLW26666.1"/>
    <property type="molecule type" value="Genomic_DNA"/>
</dbReference>
<evidence type="ECO:0000256" key="1">
    <source>
        <dbReference type="ARBA" id="ARBA00001933"/>
    </source>
</evidence>
<dbReference type="GO" id="GO:0005739">
    <property type="term" value="C:mitochondrion"/>
    <property type="evidence" value="ECO:0007669"/>
    <property type="project" value="UniProtKB-SubCell"/>
</dbReference>
<organism evidence="20 22">
    <name type="scientific">Puccinia coronata f. sp. avenae</name>
    <dbReference type="NCBI Taxonomy" id="200324"/>
    <lineage>
        <taxon>Eukaryota</taxon>
        <taxon>Fungi</taxon>
        <taxon>Dikarya</taxon>
        <taxon>Basidiomycota</taxon>
        <taxon>Pucciniomycotina</taxon>
        <taxon>Pucciniomycetes</taxon>
        <taxon>Pucciniales</taxon>
        <taxon>Pucciniaceae</taxon>
        <taxon>Puccinia</taxon>
    </lineage>
</organism>
<dbReference type="InterPro" id="IPR036052">
    <property type="entry name" value="TrpB-like_PALP_sf"/>
</dbReference>
<evidence type="ECO:0000256" key="2">
    <source>
        <dbReference type="ARBA" id="ARBA00004173"/>
    </source>
</evidence>
<keyword evidence="6" id="KW-0028">Amino-acid biosynthesis</keyword>
<comment type="subcellular location">
    <subcellularLocation>
        <location evidence="2">Mitochondrion</location>
    </subcellularLocation>
</comment>
<evidence type="ECO:0000259" key="19">
    <source>
        <dbReference type="Pfam" id="PF00291"/>
    </source>
</evidence>
<dbReference type="Pfam" id="PF00291">
    <property type="entry name" value="PALP"/>
    <property type="match status" value="1"/>
</dbReference>
<keyword evidence="8" id="KW-0663">Pyridoxal phosphate</keyword>
<evidence type="ECO:0000256" key="12">
    <source>
        <dbReference type="ARBA" id="ARBA00047931"/>
    </source>
</evidence>
<comment type="function">
    <text evidence="14">Catalyzes the conversion of O-succinyl-L-serine into cysteine, the last step in the cysteine biosynthesis pathway. Can also use O-acetyl-L-serine.</text>
</comment>
<accession>A0A2N5SBJ9</accession>
<comment type="pathway">
    <text evidence="3">Amino-acid biosynthesis; L-cysteine biosynthesis; L-cysteine from L-serine: step 2/2.</text>
</comment>
<evidence type="ECO:0000313" key="22">
    <source>
        <dbReference type="Proteomes" id="UP000235392"/>
    </source>
</evidence>
<dbReference type="Gene3D" id="3.40.50.1100">
    <property type="match status" value="2"/>
</dbReference>
<evidence type="ECO:0000256" key="8">
    <source>
        <dbReference type="ARBA" id="ARBA00022898"/>
    </source>
</evidence>
<evidence type="ECO:0000256" key="10">
    <source>
        <dbReference type="ARBA" id="ARBA00023128"/>
    </source>
</evidence>
<dbReference type="EC" id="2.5.1.47" evidence="5"/>
<evidence type="ECO:0000256" key="4">
    <source>
        <dbReference type="ARBA" id="ARBA00007103"/>
    </source>
</evidence>
<dbReference type="InterPro" id="IPR001926">
    <property type="entry name" value="TrpB-like_PALP"/>
</dbReference>
<keyword evidence="11" id="KW-0198">Cysteine biosynthesis</keyword>
<evidence type="ECO:0000313" key="20">
    <source>
        <dbReference type="EMBL" id="PLW10592.1"/>
    </source>
</evidence>
<dbReference type="Proteomes" id="UP000235392">
    <property type="component" value="Unassembled WGS sequence"/>
</dbReference>
<dbReference type="AlphaFoldDB" id="A0A2N5SBJ9"/>
<comment type="cofactor">
    <cofactor evidence="1">
        <name>pyridoxal 5'-phosphate</name>
        <dbReference type="ChEBI" id="CHEBI:597326"/>
    </cofactor>
</comment>
<proteinExistence type="inferred from homology"/>
<dbReference type="PROSITE" id="PS00901">
    <property type="entry name" value="CYS_SYNTHASE"/>
    <property type="match status" value="1"/>
</dbReference>
<comment type="similarity">
    <text evidence="4">Belongs to the cysteine synthase/cystathionine beta-synthase family.</text>
</comment>
<sequence length="444" mass="48055">MLVGRGEDETGGSFECAVEGLQNIRISDEHPAEMMNQRLISRSNELARGGFAPDSYLVLRPVVPRASRQATRKTYGSVSAAYSQPVDGFTGAIGNTPMIHLKRLSEQTGCGIFGKAEFLNPGGSVKDRAALWIIKDAEERGLLKPGGTVVEGTAGNTGIGLAHLCRSKGYRCIIYMPNTQSPEKINVLQKLGAEVHPVPAVPFDDPQNYNHQAARRAQSMENAVWTNQFDNLANRKAHLETTGPEIWEQMLPVGGIDGFICSTGTGGTLAGVTRYLKAQSKGSVKCYLADPPGSVLHNYIQSGGLVKDKREGGTGSVTEGIGQGRITKNLEPEIRDGLVDGSFFISDHDSVKLFFELIHLDGFSLGLSSALNVLAAINLAEKLKHAQSLAQHPPLTPPKQINVATILCDYSTNYQSKLFSKSWLKSKGLFDPIPDHLKRYAVLD</sequence>
<evidence type="ECO:0000256" key="18">
    <source>
        <dbReference type="ARBA" id="ARBA00081847"/>
    </source>
</evidence>
<name>A0A2N5SBJ9_9BASI</name>
<gene>
    <name evidence="21" type="ORF">PCASD_20175</name>
    <name evidence="20" type="ORF">PCASD_21632</name>
</gene>
<dbReference type="InterPro" id="IPR001216">
    <property type="entry name" value="P-phosphate_BS"/>
</dbReference>
<comment type="catalytic activity">
    <reaction evidence="13">
        <text>O-succinyl-L-serine + hydrogen sulfide = L-cysteine + succinate</text>
        <dbReference type="Rhea" id="RHEA:53816"/>
        <dbReference type="ChEBI" id="CHEBI:29919"/>
        <dbReference type="ChEBI" id="CHEBI:30031"/>
        <dbReference type="ChEBI" id="CHEBI:35235"/>
        <dbReference type="ChEBI" id="CHEBI:136856"/>
    </reaction>
</comment>
<dbReference type="EMBL" id="PGCI01000957">
    <property type="protein sequence ID" value="PLW10592.1"/>
    <property type="molecule type" value="Genomic_DNA"/>
</dbReference>
<evidence type="ECO:0000256" key="7">
    <source>
        <dbReference type="ARBA" id="ARBA00022679"/>
    </source>
</evidence>
<keyword evidence="9" id="KW-0809">Transit peptide</keyword>
<evidence type="ECO:0000256" key="5">
    <source>
        <dbReference type="ARBA" id="ARBA00012681"/>
    </source>
</evidence>
<keyword evidence="10" id="KW-0496">Mitochondrion</keyword>
<dbReference type="CDD" id="cd01561">
    <property type="entry name" value="CBS_like"/>
    <property type="match status" value="1"/>
</dbReference>
<comment type="catalytic activity">
    <reaction evidence="12">
        <text>O-acetyl-L-serine + hydrogen sulfide = L-cysteine + acetate</text>
        <dbReference type="Rhea" id="RHEA:14829"/>
        <dbReference type="ChEBI" id="CHEBI:29919"/>
        <dbReference type="ChEBI" id="CHEBI:30089"/>
        <dbReference type="ChEBI" id="CHEBI:35235"/>
        <dbReference type="ChEBI" id="CHEBI:58340"/>
        <dbReference type="EC" id="2.5.1.47"/>
    </reaction>
</comment>
<evidence type="ECO:0000256" key="3">
    <source>
        <dbReference type="ARBA" id="ARBA00004962"/>
    </source>
</evidence>
<feature type="domain" description="Tryptophan synthase beta chain-like PALP" evidence="19">
    <location>
        <begin position="90"/>
        <end position="385"/>
    </location>
</feature>
<comment type="caution">
    <text evidence="20">The sequence shown here is derived from an EMBL/GenBank/DDBJ whole genome shotgun (WGS) entry which is preliminary data.</text>
</comment>
<evidence type="ECO:0000256" key="6">
    <source>
        <dbReference type="ARBA" id="ARBA00022605"/>
    </source>
</evidence>
<dbReference type="PANTHER" id="PTHR10314">
    <property type="entry name" value="CYSTATHIONINE BETA-SYNTHASE"/>
    <property type="match status" value="1"/>
</dbReference>
<dbReference type="InterPro" id="IPR050214">
    <property type="entry name" value="Cys_Synth/Cystath_Beta-Synth"/>
</dbReference>
<dbReference type="GO" id="GO:0004124">
    <property type="term" value="F:cysteine synthase activity"/>
    <property type="evidence" value="ECO:0007669"/>
    <property type="project" value="UniProtKB-EC"/>
</dbReference>
<evidence type="ECO:0000256" key="9">
    <source>
        <dbReference type="ARBA" id="ARBA00022946"/>
    </source>
</evidence>
<evidence type="ECO:0000256" key="15">
    <source>
        <dbReference type="ARBA" id="ARBA00072087"/>
    </source>
</evidence>
<evidence type="ECO:0000256" key="17">
    <source>
        <dbReference type="ARBA" id="ARBA00079147"/>
    </source>
</evidence>
<evidence type="ECO:0000256" key="14">
    <source>
        <dbReference type="ARBA" id="ARBA00058228"/>
    </source>
</evidence>
<dbReference type="GO" id="GO:0006535">
    <property type="term" value="P:cysteine biosynthetic process from serine"/>
    <property type="evidence" value="ECO:0007669"/>
    <property type="project" value="InterPro"/>
</dbReference>
<reference evidence="20 22" key="1">
    <citation type="submission" date="2017-11" db="EMBL/GenBank/DDBJ databases">
        <title>De novo assembly and phasing of dikaryotic genomes from two isolates of Puccinia coronata f. sp. avenae, the causal agent of oat crown rust.</title>
        <authorList>
            <person name="Miller M.E."/>
            <person name="Zhang Y."/>
            <person name="Omidvar V."/>
            <person name="Sperschneider J."/>
            <person name="Schwessinger B."/>
            <person name="Raley C."/>
            <person name="Palmer J.M."/>
            <person name="Garnica D."/>
            <person name="Upadhyaya N."/>
            <person name="Rathjen J."/>
            <person name="Taylor J.M."/>
            <person name="Park R.F."/>
            <person name="Dodds P.N."/>
            <person name="Hirsch C.D."/>
            <person name="Kianian S.F."/>
            <person name="Figueroa M."/>
        </authorList>
    </citation>
    <scope>NUCLEOTIDE SEQUENCE [LARGE SCALE GENOMIC DNA]</scope>
    <source>
        <strain evidence="20">12SD80</strain>
    </source>
</reference>
<dbReference type="FunFam" id="3.40.50.1100:FF:000011">
    <property type="entry name" value="Cysteine synthase (o-acetylserine)"/>
    <property type="match status" value="1"/>
</dbReference>